<dbReference type="SUPFAM" id="SSF56219">
    <property type="entry name" value="DNase I-like"/>
    <property type="match status" value="1"/>
</dbReference>
<evidence type="ECO:0000259" key="2">
    <source>
        <dbReference type="Pfam" id="PF03372"/>
    </source>
</evidence>
<evidence type="ECO:0000313" key="3">
    <source>
        <dbReference type="EMBL" id="NKX43093.1"/>
    </source>
</evidence>
<keyword evidence="3" id="KW-0378">Hydrolase</keyword>
<reference evidence="3 4" key="1">
    <citation type="submission" date="2020-04" db="EMBL/GenBank/DDBJ databases">
        <authorList>
            <person name="Yoon J."/>
        </authorList>
    </citation>
    <scope>NUCLEOTIDE SEQUENCE [LARGE SCALE GENOMIC DNA]</scope>
    <source>
        <strain evidence="3 4">KMU-115</strain>
    </source>
</reference>
<dbReference type="GO" id="GO:0004527">
    <property type="term" value="F:exonuclease activity"/>
    <property type="evidence" value="ECO:0007669"/>
    <property type="project" value="UniProtKB-KW"/>
</dbReference>
<keyword evidence="3" id="KW-0255">Endonuclease</keyword>
<keyword evidence="3" id="KW-0269">Exonuclease</keyword>
<accession>A0A7X6JXT0</accession>
<keyword evidence="3" id="KW-0540">Nuclease</keyword>
<proteinExistence type="predicted"/>
<dbReference type="AlphaFoldDB" id="A0A7X6JXT0"/>
<gene>
    <name evidence="3" type="ORF">HCU73_00690</name>
</gene>
<protein>
    <submittedName>
        <fullName evidence="3">Endonuclease/exonuclease/phosphatase family protein</fullName>
    </submittedName>
</protein>
<name>A0A7X6JXT0_9RHOB</name>
<sequence>MAASLQVIAAADADIVLLQDVDWDAGLAALDALAARLAEAGAAYPHRLALRPNTGRPTGHDLDGDGRSWRARDAHGYGHFSGQGGMALLSRHPIGPVRDFSAYLWSDLPGGAAASVVPEAALPVLRLASVAAWDVAVEAPGGPLHILALHAGPPVFDGPEDRNGRRNADELRFWQLYLDGWAPGGPGLATDRFALMGTLNLDPDRGEGRRAALAALLTHPRLQDPVPRRPSGGTETADWPEPVPGDLRVDYILPSAALRVAAAGVLWPEGEDGVLPLSVAAAASDHRLVWVDIGIAPP</sequence>
<comment type="caution">
    <text evidence="3">The sequence shown here is derived from an EMBL/GenBank/DDBJ whole genome shotgun (WGS) entry which is preliminary data.</text>
</comment>
<dbReference type="RefSeq" id="WP_168621362.1">
    <property type="nucleotide sequence ID" value="NZ_JAAZQQ010000001.1"/>
</dbReference>
<dbReference type="InterPro" id="IPR005135">
    <property type="entry name" value="Endo/exonuclease/phosphatase"/>
</dbReference>
<dbReference type="Proteomes" id="UP000526408">
    <property type="component" value="Unassembled WGS sequence"/>
</dbReference>
<dbReference type="GO" id="GO:0004519">
    <property type="term" value="F:endonuclease activity"/>
    <property type="evidence" value="ECO:0007669"/>
    <property type="project" value="UniProtKB-KW"/>
</dbReference>
<evidence type="ECO:0000313" key="4">
    <source>
        <dbReference type="Proteomes" id="UP000526408"/>
    </source>
</evidence>
<organism evidence="3 4">
    <name type="scientific">Roseicyclus persicicus</name>
    <dbReference type="NCBI Taxonomy" id="2650661"/>
    <lineage>
        <taxon>Bacteria</taxon>
        <taxon>Pseudomonadati</taxon>
        <taxon>Pseudomonadota</taxon>
        <taxon>Alphaproteobacteria</taxon>
        <taxon>Rhodobacterales</taxon>
        <taxon>Roseobacteraceae</taxon>
        <taxon>Roseicyclus</taxon>
    </lineage>
</organism>
<feature type="region of interest" description="Disordered" evidence="1">
    <location>
        <begin position="222"/>
        <end position="241"/>
    </location>
</feature>
<evidence type="ECO:0000256" key="1">
    <source>
        <dbReference type="SAM" id="MobiDB-lite"/>
    </source>
</evidence>
<keyword evidence="4" id="KW-1185">Reference proteome</keyword>
<feature type="domain" description="Endonuclease/exonuclease/phosphatase" evidence="2">
    <location>
        <begin position="5"/>
        <end position="286"/>
    </location>
</feature>
<dbReference type="Gene3D" id="3.60.10.10">
    <property type="entry name" value="Endonuclease/exonuclease/phosphatase"/>
    <property type="match status" value="1"/>
</dbReference>
<dbReference type="InterPro" id="IPR036691">
    <property type="entry name" value="Endo/exonu/phosph_ase_sf"/>
</dbReference>
<dbReference type="Pfam" id="PF03372">
    <property type="entry name" value="Exo_endo_phos"/>
    <property type="match status" value="1"/>
</dbReference>
<dbReference type="EMBL" id="JAAZQQ010000001">
    <property type="protein sequence ID" value="NKX43093.1"/>
    <property type="molecule type" value="Genomic_DNA"/>
</dbReference>